<dbReference type="InterPro" id="IPR039574">
    <property type="entry name" value="OGFr"/>
</dbReference>
<evidence type="ECO:0000313" key="4">
    <source>
        <dbReference type="EMBL" id="MEQ2216865.1"/>
    </source>
</evidence>
<dbReference type="InterPro" id="IPR006757">
    <property type="entry name" value="OGF_rcpt"/>
</dbReference>
<dbReference type="Pfam" id="PF04664">
    <property type="entry name" value="OGFr_N"/>
    <property type="match status" value="1"/>
</dbReference>
<reference evidence="4 5" key="1">
    <citation type="submission" date="2021-06" db="EMBL/GenBank/DDBJ databases">
        <authorList>
            <person name="Palmer J.M."/>
        </authorList>
    </citation>
    <scope>NUCLEOTIDE SEQUENCE [LARGE SCALE GENOMIC DNA]</scope>
    <source>
        <strain evidence="4 5">XC_2019</strain>
        <tissue evidence="4">Muscle</tissue>
    </source>
</reference>
<dbReference type="Proteomes" id="UP001434883">
    <property type="component" value="Unassembled WGS sequence"/>
</dbReference>
<gene>
    <name evidence="4" type="primary">OGFRL1</name>
    <name evidence="4" type="ORF">XENOCAPTIV_023975</name>
</gene>
<dbReference type="PANTHER" id="PTHR14015:SF0">
    <property type="entry name" value="OPIOID GROWTH FACTOR RECEPTOR-LIKE PROTEIN 1"/>
    <property type="match status" value="1"/>
</dbReference>
<evidence type="ECO:0000256" key="1">
    <source>
        <dbReference type="ARBA" id="ARBA00010365"/>
    </source>
</evidence>
<evidence type="ECO:0000259" key="3">
    <source>
        <dbReference type="Pfam" id="PF04664"/>
    </source>
</evidence>
<feature type="domain" description="Opioid growth factor receptor (OGFr) conserved" evidence="3">
    <location>
        <begin position="30"/>
        <end position="75"/>
    </location>
</feature>
<feature type="region of interest" description="Disordered" evidence="2">
    <location>
        <begin position="1"/>
        <end position="27"/>
    </location>
</feature>
<keyword evidence="5" id="KW-1185">Reference proteome</keyword>
<accession>A0ABV0S8H5</accession>
<comment type="caution">
    <text evidence="4">The sequence shown here is derived from an EMBL/GenBank/DDBJ whole genome shotgun (WGS) entry which is preliminary data.</text>
</comment>
<dbReference type="PANTHER" id="PTHR14015">
    <property type="entry name" value="OPIOID GROWTH FACTOR RECEPTOR OGFR ZETA-TYPE OPIOID RECEPTOR"/>
    <property type="match status" value="1"/>
</dbReference>
<sequence length="75" mass="8758">MSDSVSPADSERAAGHSGDAALQNYRKSRQPNEYRNLRFYMNKIPLVPDGIYIEEILSKWRGDYDKLEHNHTYIQ</sequence>
<protein>
    <submittedName>
        <fullName evidence="4">Opioid growth factor receptor-like protein 1</fullName>
    </submittedName>
</protein>
<comment type="similarity">
    <text evidence="1">Belongs to the opioid growth factor receptor family.</text>
</comment>
<name>A0ABV0S8H5_9TELE</name>
<organism evidence="4 5">
    <name type="scientific">Xenoophorus captivus</name>
    <dbReference type="NCBI Taxonomy" id="1517983"/>
    <lineage>
        <taxon>Eukaryota</taxon>
        <taxon>Metazoa</taxon>
        <taxon>Chordata</taxon>
        <taxon>Craniata</taxon>
        <taxon>Vertebrata</taxon>
        <taxon>Euteleostomi</taxon>
        <taxon>Actinopterygii</taxon>
        <taxon>Neopterygii</taxon>
        <taxon>Teleostei</taxon>
        <taxon>Neoteleostei</taxon>
        <taxon>Acanthomorphata</taxon>
        <taxon>Ovalentaria</taxon>
        <taxon>Atherinomorphae</taxon>
        <taxon>Cyprinodontiformes</taxon>
        <taxon>Goodeidae</taxon>
        <taxon>Xenoophorus</taxon>
    </lineage>
</organism>
<evidence type="ECO:0000313" key="5">
    <source>
        <dbReference type="Proteomes" id="UP001434883"/>
    </source>
</evidence>
<proteinExistence type="inferred from homology"/>
<dbReference type="EMBL" id="JAHRIN010072738">
    <property type="protein sequence ID" value="MEQ2216865.1"/>
    <property type="molecule type" value="Genomic_DNA"/>
</dbReference>
<evidence type="ECO:0000256" key="2">
    <source>
        <dbReference type="SAM" id="MobiDB-lite"/>
    </source>
</evidence>
<feature type="non-terminal residue" evidence="4">
    <location>
        <position position="75"/>
    </location>
</feature>